<keyword evidence="2" id="KW-1185">Reference proteome</keyword>
<organism evidence="1 2">
    <name type="scientific">Dubosiella muris</name>
    <dbReference type="NCBI Taxonomy" id="3038133"/>
    <lineage>
        <taxon>Bacteria</taxon>
        <taxon>Bacillati</taxon>
        <taxon>Bacillota</taxon>
        <taxon>Erysipelotrichia</taxon>
        <taxon>Erysipelotrichales</taxon>
        <taxon>Erysipelotrichaceae</taxon>
        <taxon>Dubosiella</taxon>
    </lineage>
</organism>
<name>A0AC61RA24_9FIRM</name>
<evidence type="ECO:0000313" key="1">
    <source>
        <dbReference type="EMBL" id="TGY67087.1"/>
    </source>
</evidence>
<proteinExistence type="predicted"/>
<sequence>MKTIQKVQWLTAALFGVLGLIAILAPQSSAFLLIRTMGWLGALSGFFFLVDAVRKKRSLDGVGGLLCLLFFVWVLVGWNHDDSILQVLFCVYYAIIAIVFLIQAFLDGKERVQDWKAETALGLLYAALSASGAFGLAYIQNLFGLYLWLQALQLVLELYFFRHPYNVRYAALRPWMCLPAWIVGVLPSFVIGFLVTRRMENKATHFDARKTDEQPDLRVWIHTGTYGTKLYGHMTFSRDSIMYSYGNYDVPAMKLLKTIGPGVFFSVNDEIYANNCCIVEQCPLFEYGIRLTGKQKEAFEAMKDSILAQSKPWHCALQKAEWAHGPVDFQDFEHVYANRLWYRTCALFRKYTKTRWAWYSLLGNNCSNFDSAMLNQIGLDIPVSHGIVSPGEFFEYFEEAYEDPDSNVISKSWHSARVPSTLFPTID</sequence>
<comment type="caution">
    <text evidence="1">The sequence shown here is derived from an EMBL/GenBank/DDBJ whole genome shotgun (WGS) entry which is preliminary data.</text>
</comment>
<evidence type="ECO:0000313" key="2">
    <source>
        <dbReference type="Proteomes" id="UP000308836"/>
    </source>
</evidence>
<protein>
    <submittedName>
        <fullName evidence="1">Uncharacterized protein</fullName>
    </submittedName>
</protein>
<reference evidence="1" key="1">
    <citation type="submission" date="2019-04" db="EMBL/GenBank/DDBJ databases">
        <title>Microbes associate with the intestines of laboratory mice.</title>
        <authorList>
            <person name="Navarre W."/>
            <person name="Wong E."/>
            <person name="Huang K."/>
            <person name="Tropini C."/>
            <person name="Ng K."/>
            <person name="Yu B."/>
        </authorList>
    </citation>
    <scope>NUCLEOTIDE SEQUENCE</scope>
    <source>
        <strain evidence="1">NM09_H32</strain>
    </source>
</reference>
<dbReference type="Proteomes" id="UP000308836">
    <property type="component" value="Unassembled WGS sequence"/>
</dbReference>
<accession>A0AC61RA24</accession>
<gene>
    <name evidence="1" type="ORF">E5336_01350</name>
</gene>
<dbReference type="EMBL" id="SRYG01000002">
    <property type="protein sequence ID" value="TGY67087.1"/>
    <property type="molecule type" value="Genomic_DNA"/>
</dbReference>